<comment type="caution">
    <text evidence="1">The sequence shown here is derived from an EMBL/GenBank/DDBJ whole genome shotgun (WGS) entry which is preliminary data.</text>
</comment>
<dbReference type="EMBL" id="BIFT01000001">
    <property type="protein sequence ID" value="GCE27654.1"/>
    <property type="molecule type" value="Genomic_DNA"/>
</dbReference>
<name>A0A402B8F5_9CHLR</name>
<accession>A0A402B8F5</accession>
<gene>
    <name evidence="1" type="ORF">KDA_31380</name>
</gene>
<keyword evidence="2" id="KW-1185">Reference proteome</keyword>
<organism evidence="1 2">
    <name type="scientific">Dictyobacter alpinus</name>
    <dbReference type="NCBI Taxonomy" id="2014873"/>
    <lineage>
        <taxon>Bacteria</taxon>
        <taxon>Bacillati</taxon>
        <taxon>Chloroflexota</taxon>
        <taxon>Ktedonobacteria</taxon>
        <taxon>Ktedonobacterales</taxon>
        <taxon>Dictyobacteraceae</taxon>
        <taxon>Dictyobacter</taxon>
    </lineage>
</organism>
<evidence type="ECO:0000313" key="2">
    <source>
        <dbReference type="Proteomes" id="UP000287171"/>
    </source>
</evidence>
<sequence length="58" mass="6694">MLKVFWFRFIPDAASALIMQPSTGSSLTYLNHFYPVHIDNLFSWEMTQETTLPAAILM</sequence>
<dbReference type="AlphaFoldDB" id="A0A402B8F5"/>
<dbReference type="Proteomes" id="UP000287171">
    <property type="component" value="Unassembled WGS sequence"/>
</dbReference>
<proteinExistence type="predicted"/>
<evidence type="ECO:0000313" key="1">
    <source>
        <dbReference type="EMBL" id="GCE27654.1"/>
    </source>
</evidence>
<protein>
    <submittedName>
        <fullName evidence="1">Uncharacterized protein</fullName>
    </submittedName>
</protein>
<reference evidence="2" key="1">
    <citation type="submission" date="2018-12" db="EMBL/GenBank/DDBJ databases">
        <title>Tengunoibacter tsumagoiensis gen. nov., sp. nov., Dictyobacter kobayashii sp. nov., D. alpinus sp. nov., and D. joshuensis sp. nov. and description of Dictyobacteraceae fam. nov. within the order Ktedonobacterales isolated from Tengu-no-mugimeshi.</title>
        <authorList>
            <person name="Wang C.M."/>
            <person name="Zheng Y."/>
            <person name="Sakai Y."/>
            <person name="Toyoda A."/>
            <person name="Minakuchi Y."/>
            <person name="Abe K."/>
            <person name="Yokota A."/>
            <person name="Yabe S."/>
        </authorList>
    </citation>
    <scope>NUCLEOTIDE SEQUENCE [LARGE SCALE GENOMIC DNA]</scope>
    <source>
        <strain evidence="2">Uno16</strain>
    </source>
</reference>